<dbReference type="Gene3D" id="2.30.22.10">
    <property type="entry name" value="Head domain of nucleotide exchange factor GrpE"/>
    <property type="match status" value="1"/>
</dbReference>
<evidence type="ECO:0000256" key="7">
    <source>
        <dbReference type="ARBA" id="ARBA00053401"/>
    </source>
</evidence>
<comment type="similarity">
    <text evidence="2 10 12">Belongs to the GrpE family.</text>
</comment>
<feature type="region of interest" description="Disordered" evidence="13">
    <location>
        <begin position="15"/>
        <end position="38"/>
    </location>
</feature>
<dbReference type="SUPFAM" id="SSF58014">
    <property type="entry name" value="Coiled-coil domain of nucleotide exchange factor GrpE"/>
    <property type="match status" value="1"/>
</dbReference>
<reference evidence="14 15" key="1">
    <citation type="submission" date="2018-06" db="EMBL/GenBank/DDBJ databases">
        <title>Isolation of heavy metals resistant Paenibacillus silvae NC2 from Gold-Copper mine in ZiJin, China.</title>
        <authorList>
            <person name="Xu J."/>
            <person name="Mazhar H.S."/>
            <person name="Rensing C."/>
        </authorList>
    </citation>
    <scope>NUCLEOTIDE SEQUENCE [LARGE SCALE GENOMIC DNA]</scope>
    <source>
        <strain evidence="14 15">NC2</strain>
    </source>
</reference>
<evidence type="ECO:0000256" key="3">
    <source>
        <dbReference type="ARBA" id="ARBA00011738"/>
    </source>
</evidence>
<dbReference type="GO" id="GO:0051087">
    <property type="term" value="F:protein-folding chaperone binding"/>
    <property type="evidence" value="ECO:0007669"/>
    <property type="project" value="InterPro"/>
</dbReference>
<evidence type="ECO:0000256" key="9">
    <source>
        <dbReference type="ARBA" id="ARBA00076414"/>
    </source>
</evidence>
<keyword evidence="6 10" id="KW-0143">Chaperone</keyword>
<dbReference type="GO" id="GO:0000774">
    <property type="term" value="F:adenyl-nucleotide exchange factor activity"/>
    <property type="evidence" value="ECO:0007669"/>
    <property type="project" value="InterPro"/>
</dbReference>
<dbReference type="GO" id="GO:0006457">
    <property type="term" value="P:protein folding"/>
    <property type="evidence" value="ECO:0007669"/>
    <property type="project" value="InterPro"/>
</dbReference>
<dbReference type="GO" id="GO:0042803">
    <property type="term" value="F:protein homodimerization activity"/>
    <property type="evidence" value="ECO:0007669"/>
    <property type="project" value="InterPro"/>
</dbReference>
<dbReference type="PANTHER" id="PTHR21237">
    <property type="entry name" value="GRPE PROTEIN"/>
    <property type="match status" value="1"/>
</dbReference>
<evidence type="ECO:0000256" key="12">
    <source>
        <dbReference type="RuleBase" id="RU004478"/>
    </source>
</evidence>
<dbReference type="EMBL" id="QKWW01000064">
    <property type="protein sequence ID" value="PZT53649.1"/>
    <property type="molecule type" value="Genomic_DNA"/>
</dbReference>
<evidence type="ECO:0000256" key="5">
    <source>
        <dbReference type="ARBA" id="ARBA00023016"/>
    </source>
</evidence>
<dbReference type="CDD" id="cd00446">
    <property type="entry name" value="GrpE"/>
    <property type="match status" value="1"/>
</dbReference>
<dbReference type="NCBIfam" id="NF010738">
    <property type="entry name" value="PRK14140.1"/>
    <property type="match status" value="1"/>
</dbReference>
<comment type="subcellular location">
    <subcellularLocation>
        <location evidence="1 10">Cytoplasm</location>
    </subcellularLocation>
</comment>
<dbReference type="PROSITE" id="PS01071">
    <property type="entry name" value="GRPE"/>
    <property type="match status" value="1"/>
</dbReference>
<dbReference type="GO" id="GO:0005737">
    <property type="term" value="C:cytoplasm"/>
    <property type="evidence" value="ECO:0007669"/>
    <property type="project" value="UniProtKB-SubCell"/>
</dbReference>
<proteinExistence type="inferred from homology"/>
<dbReference type="Pfam" id="PF01025">
    <property type="entry name" value="GrpE"/>
    <property type="match status" value="1"/>
</dbReference>
<keyword evidence="4 10" id="KW-0963">Cytoplasm</keyword>
<dbReference type="AlphaFoldDB" id="A0A2W6ND93"/>
<dbReference type="InterPro" id="IPR009012">
    <property type="entry name" value="GrpE_head"/>
</dbReference>
<protein>
    <recommendedName>
        <fullName evidence="8 10">Protein GrpE</fullName>
    </recommendedName>
    <alternativeName>
        <fullName evidence="9 10">HSP-70 cofactor</fullName>
    </alternativeName>
</protein>
<dbReference type="InterPro" id="IPR013805">
    <property type="entry name" value="GrpE_CC"/>
</dbReference>
<comment type="subunit">
    <text evidence="3 10">Homodimer.</text>
</comment>
<evidence type="ECO:0000256" key="4">
    <source>
        <dbReference type="ARBA" id="ARBA00022490"/>
    </source>
</evidence>
<name>A0A2W6ND93_9BACL</name>
<dbReference type="PANTHER" id="PTHR21237:SF23">
    <property type="entry name" value="GRPE PROTEIN HOMOLOG, MITOCHONDRIAL"/>
    <property type="match status" value="1"/>
</dbReference>
<organism evidence="14 15">
    <name type="scientific">Paenibacillus silvae</name>
    <dbReference type="NCBI Taxonomy" id="1325358"/>
    <lineage>
        <taxon>Bacteria</taxon>
        <taxon>Bacillati</taxon>
        <taxon>Bacillota</taxon>
        <taxon>Bacilli</taxon>
        <taxon>Bacillales</taxon>
        <taxon>Paenibacillaceae</taxon>
        <taxon>Paenibacillus</taxon>
    </lineage>
</organism>
<sequence length="196" mass="22345">MHLYKEVNILKEEQSFTEEQEVTAAEQEPVNEAAAAEAQAEEIINQDSSELERLKAEAEETQQRFVRAQADFDNFRRRTQKEKEELAKYASMKLITELVPVIDNFERAMATVPEGSETESFAKGFQMILRQLETVLTSEGLTAMETVGQPFNPEFHQAIMQVESDEHEEGIVVEEVQKGYMLKDKVLRPAMVKVSS</sequence>
<comment type="caution">
    <text evidence="14">The sequence shown here is derived from an EMBL/GenBank/DDBJ whole genome shotgun (WGS) entry which is preliminary data.</text>
</comment>
<dbReference type="SUPFAM" id="SSF51064">
    <property type="entry name" value="Head domain of nucleotide exchange factor GrpE"/>
    <property type="match status" value="1"/>
</dbReference>
<feature type="compositionally biased region" description="Low complexity" evidence="13">
    <location>
        <begin position="22"/>
        <end position="38"/>
    </location>
</feature>
<dbReference type="FunFam" id="2.30.22.10:FF:000001">
    <property type="entry name" value="Protein GrpE"/>
    <property type="match status" value="1"/>
</dbReference>
<keyword evidence="5 10" id="KW-0346">Stress response</keyword>
<evidence type="ECO:0000256" key="6">
    <source>
        <dbReference type="ARBA" id="ARBA00023186"/>
    </source>
</evidence>
<comment type="function">
    <text evidence="7 10 11">Participates actively in the response to hyperosmotic and heat shock by preventing the aggregation of stress-denatured proteins, in association with DnaK and GrpE. It is the nucleotide exchange factor for DnaK and may function as a thermosensor. Unfolded proteins bind initially to DnaJ; upon interaction with the DnaJ-bound protein, DnaK hydrolyzes its bound ATP, resulting in the formation of a stable complex. GrpE releases ADP from DnaK; ATP binding to DnaK triggers the release of the substrate protein, thus completing the reaction cycle. Several rounds of ATP-dependent interactions between DnaJ, DnaK and GrpE are required for fully efficient folding.</text>
</comment>
<accession>A0A2W6ND93</accession>
<evidence type="ECO:0000256" key="2">
    <source>
        <dbReference type="ARBA" id="ARBA00009054"/>
    </source>
</evidence>
<evidence type="ECO:0000256" key="8">
    <source>
        <dbReference type="ARBA" id="ARBA00072274"/>
    </source>
</evidence>
<dbReference type="InterPro" id="IPR000740">
    <property type="entry name" value="GrpE"/>
</dbReference>
<dbReference type="PRINTS" id="PR00773">
    <property type="entry name" value="GRPEPROTEIN"/>
</dbReference>
<dbReference type="GO" id="GO:0051082">
    <property type="term" value="F:unfolded protein binding"/>
    <property type="evidence" value="ECO:0007669"/>
    <property type="project" value="TreeGrafter"/>
</dbReference>
<evidence type="ECO:0000256" key="1">
    <source>
        <dbReference type="ARBA" id="ARBA00004496"/>
    </source>
</evidence>
<dbReference type="NCBIfam" id="NF010741">
    <property type="entry name" value="PRK14143.1"/>
    <property type="match status" value="1"/>
</dbReference>
<gene>
    <name evidence="10" type="primary">grpE</name>
    <name evidence="14" type="ORF">DN757_21005</name>
</gene>
<evidence type="ECO:0000256" key="11">
    <source>
        <dbReference type="RuleBase" id="RU000639"/>
    </source>
</evidence>
<evidence type="ECO:0000256" key="13">
    <source>
        <dbReference type="SAM" id="MobiDB-lite"/>
    </source>
</evidence>
<evidence type="ECO:0000313" key="14">
    <source>
        <dbReference type="EMBL" id="PZT53649.1"/>
    </source>
</evidence>
<dbReference type="Gene3D" id="3.90.20.20">
    <property type="match status" value="1"/>
</dbReference>
<evidence type="ECO:0000256" key="10">
    <source>
        <dbReference type="HAMAP-Rule" id="MF_01151"/>
    </source>
</evidence>
<dbReference type="Proteomes" id="UP000249204">
    <property type="component" value="Unassembled WGS sequence"/>
</dbReference>
<dbReference type="HAMAP" id="MF_01151">
    <property type="entry name" value="GrpE"/>
    <property type="match status" value="1"/>
</dbReference>
<evidence type="ECO:0000313" key="15">
    <source>
        <dbReference type="Proteomes" id="UP000249204"/>
    </source>
</evidence>